<dbReference type="EMBL" id="JBHUCM010000047">
    <property type="protein sequence ID" value="MFD1545339.1"/>
    <property type="molecule type" value="Genomic_DNA"/>
</dbReference>
<organism evidence="1 2">
    <name type="scientific">Nonomuraea guangzhouensis</name>
    <dbReference type="NCBI Taxonomy" id="1291555"/>
    <lineage>
        <taxon>Bacteria</taxon>
        <taxon>Bacillati</taxon>
        <taxon>Actinomycetota</taxon>
        <taxon>Actinomycetes</taxon>
        <taxon>Streptosporangiales</taxon>
        <taxon>Streptosporangiaceae</taxon>
        <taxon>Nonomuraea</taxon>
    </lineage>
</organism>
<dbReference type="GO" id="GO:0032259">
    <property type="term" value="P:methylation"/>
    <property type="evidence" value="ECO:0007669"/>
    <property type="project" value="UniProtKB-KW"/>
</dbReference>
<keyword evidence="2" id="KW-1185">Reference proteome</keyword>
<keyword evidence="1" id="KW-0489">Methyltransferase</keyword>
<dbReference type="Proteomes" id="UP001597097">
    <property type="component" value="Unassembled WGS sequence"/>
</dbReference>
<comment type="caution">
    <text evidence="1">The sequence shown here is derived from an EMBL/GenBank/DDBJ whole genome shotgun (WGS) entry which is preliminary data.</text>
</comment>
<dbReference type="EC" id="2.1.1.-" evidence="1"/>
<reference evidence="2" key="1">
    <citation type="journal article" date="2019" name="Int. J. Syst. Evol. Microbiol.">
        <title>The Global Catalogue of Microorganisms (GCM) 10K type strain sequencing project: providing services to taxonomists for standard genome sequencing and annotation.</title>
        <authorList>
            <consortium name="The Broad Institute Genomics Platform"/>
            <consortium name="The Broad Institute Genome Sequencing Center for Infectious Disease"/>
            <person name="Wu L."/>
            <person name="Ma J."/>
        </authorList>
    </citation>
    <scope>NUCLEOTIDE SEQUENCE [LARGE SCALE GENOMIC DNA]</scope>
    <source>
        <strain evidence="2">CGMCC 1.15399</strain>
    </source>
</reference>
<evidence type="ECO:0000313" key="1">
    <source>
        <dbReference type="EMBL" id="MFD1545339.1"/>
    </source>
</evidence>
<gene>
    <name evidence="1" type="ORF">ACFSJ0_50440</name>
</gene>
<sequence length="270" mass="29677">MSDAPRRPGVSAGVPSVARMNDYFLGGKDNFAADREAAAKVLALIPDAKEMGEYVQDFRERVVRYLVEQGVRQFIHVGSGLPTRQNVHEVAQSLDPGAHVVYVADDPVALNHARALLATNERTGAIEGDILHPDAMLDDPALGQLIDFDEPVGVLIIGSLQYIPDENGPFENVARLCERLAPGSFLCLTHAVFDGRPEIAEQIADVFREALNRPKGGPRNRDQAVRFFDGLDLVEPGFVYVRQWRSDISVSKQEEKRAWVLAGVAQKPQA</sequence>
<evidence type="ECO:0000313" key="2">
    <source>
        <dbReference type="Proteomes" id="UP001597097"/>
    </source>
</evidence>
<dbReference type="InterPro" id="IPR006764">
    <property type="entry name" value="SAM_dep_MeTrfase_SAV2177_type"/>
</dbReference>
<accession>A0ABW4GSC2</accession>
<dbReference type="GO" id="GO:0008168">
    <property type="term" value="F:methyltransferase activity"/>
    <property type="evidence" value="ECO:0007669"/>
    <property type="project" value="UniProtKB-KW"/>
</dbReference>
<name>A0ABW4GSC2_9ACTN</name>
<proteinExistence type="predicted"/>
<protein>
    <submittedName>
        <fullName evidence="1">SAM-dependent methyltransferase</fullName>
        <ecNumber evidence="1">2.1.1.-</ecNumber>
    </submittedName>
</protein>
<dbReference type="Pfam" id="PF04672">
    <property type="entry name" value="Methyltransf_19"/>
    <property type="match status" value="1"/>
</dbReference>
<keyword evidence="1" id="KW-0808">Transferase</keyword>
<dbReference type="RefSeq" id="WP_219532081.1">
    <property type="nucleotide sequence ID" value="NZ_JBHUCM010000047.1"/>
</dbReference>
<dbReference type="PIRSF" id="PIRSF017393">
    <property type="entry name" value="MTase_SAV2177"/>
    <property type="match status" value="1"/>
</dbReference>